<dbReference type="Pfam" id="PF00005">
    <property type="entry name" value="ABC_tran"/>
    <property type="match status" value="2"/>
</dbReference>
<dbReference type="OrthoDB" id="6500128at2759"/>
<keyword evidence="7 10" id="KW-1133">Transmembrane helix</keyword>
<dbReference type="STRING" id="158607.A0A2P5HI28"/>
<dbReference type="PROSITE" id="PS00211">
    <property type="entry name" value="ABC_TRANSPORTER_1"/>
    <property type="match status" value="1"/>
</dbReference>
<feature type="transmembrane region" description="Helical" evidence="10">
    <location>
        <begin position="783"/>
        <end position="803"/>
    </location>
</feature>
<evidence type="ECO:0000256" key="7">
    <source>
        <dbReference type="ARBA" id="ARBA00022989"/>
    </source>
</evidence>
<feature type="transmembrane region" description="Helical" evidence="10">
    <location>
        <begin position="250"/>
        <end position="272"/>
    </location>
</feature>
<sequence length="1322" mass="140291">MGVSVKVPSITSHVARAADVLLFSWAPPTPQATGPDVADDKHVISEQQKANVLAQKLSECWDKRSRDHLGGSRVQGRRLAASLAECLWRDLIGGGLIELAAMLTAAAPPLILRWLLAVAEELVQGRKTTQGLVSEIPDDSRPARRHALILIAAMVAAQMVAGILINASRYKLEIAGAQAKVALTCLIMDKAFLRPPSTFSVTSSTGGDEKDEKSLSTRGSTQYVGDKRAWSSGSVFNLASMEASRVEEAFSGLSAVWTVPLSFVLAIPALAASVDLSAVAGTAVLFAGLPVFAAGATRVWAEQLSLSRTCQRRVSCTQQLVQGIRAVKLAGWAAQAAAIGAMCGMKMREMVMADRLWRNRALMEATGALLPTLASVASLAAYEALRSAKLDPARAFSSLALFLALKPHISRAAQGVVQLQELFAGCRAIEGWLECEEPGLLPASSEKLLETAPLSEWAMEVQDAVLTWPETSADDFSFELTFEPGLRVRAGQVVAICGGPNSGKSSLLAAVSGQMCLEQGIMQLQAGTTVALAGQSPWIQRGTLRSNILFGRPFDASRYSRVVDASALSADLDRMPLGDMTVVGTGGQGLSSGQAQRVSIARALYSDADVVLIDDCLRNLDPEIARAVFEDAICGFLKGKTCFVVANQAWVAGRCDCVLWVDNGHVTMLTSLEKLEKPLASILPENKPTTSLAEKKASPTPPGSVSITAPGSAQIPAQTRQISNPMDVDGHRRSFMAYLRLFGGPQQTLVTIGIIVAWQTAAAGVMLWLASWTTASLGVAGPVYMAVFLVLGFAEALLAYLLCLDITTKMLVANRGLWERALRGVAAAPLSFFHSLPLGAIMDRLCRDVDTIDRGLIEATRNAVLHLARLLGGVVLMLLLEVKLVVVLAPGLAAVISMITRYTPRLKDARSREAKLRADANAALSDAIDGSVYISTYHVESQARSLLTERLDVCNNARFLAAANMRWLEVRLDAIVACIIAATGILVVATTSSSKTASPATVGIIMGQILALPASLRQGARFLTAALQSLVAVDRLTTYATRLTPEDTKHRAPGTRAAVVGASWPEAGEICLQNVSASYPNDAASNSSQDTPTALHDITLTIPRATHIAVVGPTGAGKSTLVSLLMRLLDPTAGTLAIDGVSIQDVPLNVLRSRIAAVPHDVAPLPGCTLRENVDPARRHSDDDILQIIAALDALVEGDTTPLARAADLDAPLAHQLSAGTARAQLLGLARVLLQKPRVCVLDEALGTLNGGANLRVTQMMRGVLRESTVIMVTHHVEVAMDFERVLVIDGGRVQAYGKPLDLWNQGGFLRGACDSHGGSVK</sequence>
<dbReference type="InterPro" id="IPR036640">
    <property type="entry name" value="ABC1_TM_sf"/>
</dbReference>
<keyword evidence="6" id="KW-0067">ATP-binding</keyword>
<proteinExistence type="inferred from homology"/>
<keyword evidence="4 10" id="KW-0812">Transmembrane</keyword>
<feature type="transmembrane region" description="Helical" evidence="10">
    <location>
        <begin position="278"/>
        <end position="301"/>
    </location>
</feature>
<dbReference type="Gene3D" id="1.20.1560.10">
    <property type="entry name" value="ABC transporter type 1, transmembrane domain"/>
    <property type="match status" value="2"/>
</dbReference>
<protein>
    <submittedName>
        <fullName evidence="13">ABC transporter</fullName>
    </submittedName>
</protein>
<feature type="compositionally biased region" description="Polar residues" evidence="9">
    <location>
        <begin position="703"/>
        <end position="714"/>
    </location>
</feature>
<evidence type="ECO:0000313" key="14">
    <source>
        <dbReference type="Proteomes" id="UP000094444"/>
    </source>
</evidence>
<feature type="transmembrane region" description="Helical" evidence="10">
    <location>
        <begin position="824"/>
        <end position="842"/>
    </location>
</feature>
<feature type="transmembrane region" description="Helical" evidence="10">
    <location>
        <begin position="874"/>
        <end position="900"/>
    </location>
</feature>
<dbReference type="Proteomes" id="UP000094444">
    <property type="component" value="Unassembled WGS sequence"/>
</dbReference>
<dbReference type="SUPFAM" id="SSF90123">
    <property type="entry name" value="ABC transporter transmembrane region"/>
    <property type="match status" value="2"/>
</dbReference>
<evidence type="ECO:0000256" key="2">
    <source>
        <dbReference type="ARBA" id="ARBA00009726"/>
    </source>
</evidence>
<comment type="caution">
    <text evidence="13">The sequence shown here is derived from an EMBL/GenBank/DDBJ whole genome shotgun (WGS) entry which is preliminary data.</text>
</comment>
<dbReference type="SMART" id="SM00382">
    <property type="entry name" value="AAA"/>
    <property type="match status" value="2"/>
</dbReference>
<evidence type="ECO:0000259" key="11">
    <source>
        <dbReference type="PROSITE" id="PS50893"/>
    </source>
</evidence>
<dbReference type="InterPro" id="IPR027417">
    <property type="entry name" value="P-loop_NTPase"/>
</dbReference>
<evidence type="ECO:0000256" key="4">
    <source>
        <dbReference type="ARBA" id="ARBA00022692"/>
    </source>
</evidence>
<dbReference type="PANTHER" id="PTHR24223:SF456">
    <property type="entry name" value="MULTIDRUG RESISTANCE-ASSOCIATED PROTEIN LETHAL(2)03659"/>
    <property type="match status" value="1"/>
</dbReference>
<keyword evidence="5" id="KW-0547">Nucleotide-binding</keyword>
<comment type="subcellular location">
    <subcellularLocation>
        <location evidence="1">Membrane</location>
        <topology evidence="1">Multi-pass membrane protein</topology>
    </subcellularLocation>
</comment>
<evidence type="ECO:0000313" key="13">
    <source>
        <dbReference type="EMBL" id="POS69910.1"/>
    </source>
</evidence>
<dbReference type="GO" id="GO:0005524">
    <property type="term" value="F:ATP binding"/>
    <property type="evidence" value="ECO:0007669"/>
    <property type="project" value="UniProtKB-KW"/>
</dbReference>
<comment type="similarity">
    <text evidence="2">Belongs to the ABC transporter superfamily. ABCC family. Conjugate transporter (TC 3.A.1.208) subfamily.</text>
</comment>
<feature type="domain" description="ABC transmembrane type-1" evidence="12">
    <location>
        <begin position="92"/>
        <end position="421"/>
    </location>
</feature>
<feature type="transmembrane region" description="Helical" evidence="10">
    <location>
        <begin position="147"/>
        <end position="165"/>
    </location>
</feature>
<dbReference type="GO" id="GO:0140359">
    <property type="term" value="F:ABC-type transporter activity"/>
    <property type="evidence" value="ECO:0007669"/>
    <property type="project" value="InterPro"/>
</dbReference>
<evidence type="ECO:0000256" key="5">
    <source>
        <dbReference type="ARBA" id="ARBA00022741"/>
    </source>
</evidence>
<evidence type="ECO:0000256" key="8">
    <source>
        <dbReference type="ARBA" id="ARBA00023136"/>
    </source>
</evidence>
<evidence type="ECO:0000256" key="9">
    <source>
        <dbReference type="SAM" id="MobiDB-lite"/>
    </source>
</evidence>
<accession>A0A2P5HI28</accession>
<feature type="domain" description="ABC transmembrane type-1" evidence="12">
    <location>
        <begin position="820"/>
        <end position="1028"/>
    </location>
</feature>
<dbReference type="PANTHER" id="PTHR24223">
    <property type="entry name" value="ATP-BINDING CASSETTE SUB-FAMILY C"/>
    <property type="match status" value="1"/>
</dbReference>
<feature type="transmembrane region" description="Helical" evidence="10">
    <location>
        <begin position="972"/>
        <end position="991"/>
    </location>
</feature>
<dbReference type="GO" id="GO:0016020">
    <property type="term" value="C:membrane"/>
    <property type="evidence" value="ECO:0007669"/>
    <property type="project" value="UniProtKB-SubCell"/>
</dbReference>
<dbReference type="Gene3D" id="3.40.50.300">
    <property type="entry name" value="P-loop containing nucleotide triphosphate hydrolases"/>
    <property type="match status" value="2"/>
</dbReference>
<organism evidence="13 14">
    <name type="scientific">Diaporthe helianthi</name>
    <dbReference type="NCBI Taxonomy" id="158607"/>
    <lineage>
        <taxon>Eukaryota</taxon>
        <taxon>Fungi</taxon>
        <taxon>Dikarya</taxon>
        <taxon>Ascomycota</taxon>
        <taxon>Pezizomycotina</taxon>
        <taxon>Sordariomycetes</taxon>
        <taxon>Sordariomycetidae</taxon>
        <taxon>Diaporthales</taxon>
        <taxon>Diaporthaceae</taxon>
        <taxon>Diaporthe</taxon>
    </lineage>
</organism>
<dbReference type="GO" id="GO:0016887">
    <property type="term" value="F:ATP hydrolysis activity"/>
    <property type="evidence" value="ECO:0007669"/>
    <property type="project" value="InterPro"/>
</dbReference>
<dbReference type="InterPro" id="IPR011527">
    <property type="entry name" value="ABC1_TM_dom"/>
</dbReference>
<dbReference type="InterPro" id="IPR003593">
    <property type="entry name" value="AAA+_ATPase"/>
</dbReference>
<reference evidence="13" key="1">
    <citation type="submission" date="2017-09" db="EMBL/GenBank/DDBJ databases">
        <title>Polyketide synthases of a Diaporthe helianthi virulent isolate.</title>
        <authorList>
            <person name="Baroncelli R."/>
        </authorList>
    </citation>
    <scope>NUCLEOTIDE SEQUENCE [LARGE SCALE GENOMIC DNA]</scope>
    <source>
        <strain evidence="13">7/96</strain>
    </source>
</reference>
<evidence type="ECO:0000256" key="10">
    <source>
        <dbReference type="SAM" id="Phobius"/>
    </source>
</evidence>
<feature type="domain" description="ABC transporter" evidence="11">
    <location>
        <begin position="459"/>
        <end position="688"/>
    </location>
</feature>
<dbReference type="PROSITE" id="PS50893">
    <property type="entry name" value="ABC_TRANSPORTER_2"/>
    <property type="match status" value="2"/>
</dbReference>
<feature type="domain" description="ABC transporter" evidence="11">
    <location>
        <begin position="1070"/>
        <end position="1316"/>
    </location>
</feature>
<evidence type="ECO:0000256" key="1">
    <source>
        <dbReference type="ARBA" id="ARBA00004141"/>
    </source>
</evidence>
<keyword evidence="8 10" id="KW-0472">Membrane</keyword>
<keyword evidence="3" id="KW-0813">Transport</keyword>
<evidence type="ECO:0000259" key="12">
    <source>
        <dbReference type="PROSITE" id="PS50929"/>
    </source>
</evidence>
<feature type="region of interest" description="Disordered" evidence="9">
    <location>
        <begin position="198"/>
        <end position="219"/>
    </location>
</feature>
<feature type="transmembrane region" description="Helical" evidence="10">
    <location>
        <begin position="749"/>
        <end position="771"/>
    </location>
</feature>
<dbReference type="EMBL" id="MAVT02001920">
    <property type="protein sequence ID" value="POS69910.1"/>
    <property type="molecule type" value="Genomic_DNA"/>
</dbReference>
<evidence type="ECO:0000256" key="6">
    <source>
        <dbReference type="ARBA" id="ARBA00022840"/>
    </source>
</evidence>
<dbReference type="PROSITE" id="PS50929">
    <property type="entry name" value="ABC_TM1F"/>
    <property type="match status" value="2"/>
</dbReference>
<dbReference type="InterPro" id="IPR050173">
    <property type="entry name" value="ABC_transporter_C-like"/>
</dbReference>
<dbReference type="InParanoid" id="A0A2P5HI28"/>
<dbReference type="InterPro" id="IPR017871">
    <property type="entry name" value="ABC_transporter-like_CS"/>
</dbReference>
<feature type="region of interest" description="Disordered" evidence="9">
    <location>
        <begin position="690"/>
        <end position="714"/>
    </location>
</feature>
<evidence type="ECO:0000256" key="3">
    <source>
        <dbReference type="ARBA" id="ARBA00022448"/>
    </source>
</evidence>
<dbReference type="Pfam" id="PF00664">
    <property type="entry name" value="ABC_membrane"/>
    <property type="match status" value="1"/>
</dbReference>
<gene>
    <name evidence="13" type="ORF">DHEL01_v211695</name>
</gene>
<name>A0A2P5HI28_DIAHE</name>
<dbReference type="SUPFAM" id="SSF52540">
    <property type="entry name" value="P-loop containing nucleoside triphosphate hydrolases"/>
    <property type="match status" value="2"/>
</dbReference>
<keyword evidence="14" id="KW-1185">Reference proteome</keyword>
<dbReference type="InterPro" id="IPR003439">
    <property type="entry name" value="ABC_transporter-like_ATP-bd"/>
</dbReference>